<gene>
    <name evidence="3" type="ORF">GP486_001330</name>
</gene>
<dbReference type="EMBL" id="JAGHQM010000114">
    <property type="protein sequence ID" value="KAH0565280.1"/>
    <property type="molecule type" value="Genomic_DNA"/>
</dbReference>
<protein>
    <submittedName>
        <fullName evidence="3">Uncharacterized protein</fullName>
    </submittedName>
</protein>
<keyword evidence="2" id="KW-0812">Transmembrane</keyword>
<sequence length="268" mass="29625">MSSHNEASSTIDVDPEALPDTQYLTQYKTEMARSKNSAAIAKNIILGEEGLEVKAFLGLQRLIVARYEQKLHHFNDKVFQGQSILEGKELEEVQAALHRYCESMEDLEKMLQRQQRKMGGGSKKDKKDRKKEQESLQNEGIEIRRLSPGHPSVYSSRYNAVVTISLTALLKTFIIYLGITVILTPMILIVSIPDISKGAVLVIVAVALAILSSLLGVYAAFVETLSVLGVQLSIFKNESMSGKDILMIVAAYSAVLIVFIGAYIGPHR</sequence>
<feature type="region of interest" description="Disordered" evidence="1">
    <location>
        <begin position="113"/>
        <end position="141"/>
    </location>
</feature>
<feature type="transmembrane region" description="Helical" evidence="2">
    <location>
        <begin position="173"/>
        <end position="192"/>
    </location>
</feature>
<proteinExistence type="predicted"/>
<comment type="caution">
    <text evidence="3">The sequence shown here is derived from an EMBL/GenBank/DDBJ whole genome shotgun (WGS) entry which is preliminary data.</text>
</comment>
<feature type="transmembrane region" description="Helical" evidence="2">
    <location>
        <begin position="199"/>
        <end position="221"/>
    </location>
</feature>
<feature type="transmembrane region" description="Helical" evidence="2">
    <location>
        <begin position="245"/>
        <end position="265"/>
    </location>
</feature>
<keyword evidence="2" id="KW-0472">Membrane</keyword>
<evidence type="ECO:0000256" key="2">
    <source>
        <dbReference type="SAM" id="Phobius"/>
    </source>
</evidence>
<reference evidence="3" key="1">
    <citation type="submission" date="2021-03" db="EMBL/GenBank/DDBJ databases">
        <title>Comparative genomics and phylogenomic investigation of the class Geoglossomycetes provide insights into ecological specialization and systematics.</title>
        <authorList>
            <person name="Melie T."/>
            <person name="Pirro S."/>
            <person name="Miller A.N."/>
            <person name="Quandt A."/>
        </authorList>
    </citation>
    <scope>NUCLEOTIDE SEQUENCE</scope>
    <source>
        <strain evidence="3">CAQ_001_2017</strain>
    </source>
</reference>
<feature type="compositionally biased region" description="Basic and acidic residues" evidence="1">
    <location>
        <begin position="122"/>
        <end position="134"/>
    </location>
</feature>
<dbReference type="AlphaFoldDB" id="A0A9P8LH41"/>
<organism evidence="3 4">
    <name type="scientific">Trichoglossum hirsutum</name>
    <dbReference type="NCBI Taxonomy" id="265104"/>
    <lineage>
        <taxon>Eukaryota</taxon>
        <taxon>Fungi</taxon>
        <taxon>Dikarya</taxon>
        <taxon>Ascomycota</taxon>
        <taxon>Pezizomycotina</taxon>
        <taxon>Geoglossomycetes</taxon>
        <taxon>Geoglossales</taxon>
        <taxon>Geoglossaceae</taxon>
        <taxon>Trichoglossum</taxon>
    </lineage>
</organism>
<evidence type="ECO:0000256" key="1">
    <source>
        <dbReference type="SAM" id="MobiDB-lite"/>
    </source>
</evidence>
<keyword evidence="4" id="KW-1185">Reference proteome</keyword>
<evidence type="ECO:0000313" key="3">
    <source>
        <dbReference type="EMBL" id="KAH0565280.1"/>
    </source>
</evidence>
<dbReference type="Proteomes" id="UP000750711">
    <property type="component" value="Unassembled WGS sequence"/>
</dbReference>
<evidence type="ECO:0000313" key="4">
    <source>
        <dbReference type="Proteomes" id="UP000750711"/>
    </source>
</evidence>
<name>A0A9P8LH41_9PEZI</name>
<keyword evidence="2" id="KW-1133">Transmembrane helix</keyword>
<accession>A0A9P8LH41</accession>